<evidence type="ECO:0000256" key="12">
    <source>
        <dbReference type="ARBA" id="ARBA00023033"/>
    </source>
</evidence>
<keyword evidence="17" id="KW-0812">Transmembrane</keyword>
<comment type="cofactor">
    <cofactor evidence="1 14">
        <name>heme</name>
        <dbReference type="ChEBI" id="CHEBI:30413"/>
    </cofactor>
</comment>
<evidence type="ECO:0000256" key="4">
    <source>
        <dbReference type="ARBA" id="ARBA00004406"/>
    </source>
</evidence>
<dbReference type="GO" id="GO:0005506">
    <property type="term" value="F:iron ion binding"/>
    <property type="evidence" value="ECO:0007669"/>
    <property type="project" value="InterPro"/>
</dbReference>
<keyword evidence="13 17" id="KW-0472">Membrane</keyword>
<dbReference type="PANTHER" id="PTHR24291">
    <property type="entry name" value="CYTOCHROME P450 FAMILY 4"/>
    <property type="match status" value="1"/>
</dbReference>
<dbReference type="CDD" id="cd20628">
    <property type="entry name" value="CYP4"/>
    <property type="match status" value="1"/>
</dbReference>
<dbReference type="EMBL" id="VTPC01090039">
    <property type="protein sequence ID" value="KAF2885098.1"/>
    <property type="molecule type" value="Genomic_DNA"/>
</dbReference>
<keyword evidence="17" id="KW-1133">Transmembrane helix</keyword>
<name>A0A8K0CD54_IGNLU</name>
<dbReference type="InterPro" id="IPR017972">
    <property type="entry name" value="Cyt_P450_CS"/>
</dbReference>
<dbReference type="PROSITE" id="PS00086">
    <property type="entry name" value="CYTOCHROME_P450"/>
    <property type="match status" value="1"/>
</dbReference>
<dbReference type="GO" id="GO:0020037">
    <property type="term" value="F:heme binding"/>
    <property type="evidence" value="ECO:0007669"/>
    <property type="project" value="InterPro"/>
</dbReference>
<evidence type="ECO:0000256" key="10">
    <source>
        <dbReference type="ARBA" id="ARBA00023002"/>
    </source>
</evidence>
<comment type="similarity">
    <text evidence="5 15">Belongs to the cytochrome P450 family.</text>
</comment>
<organism evidence="18 19">
    <name type="scientific">Ignelater luminosus</name>
    <name type="common">Cucubano</name>
    <name type="synonym">Pyrophorus luminosus</name>
    <dbReference type="NCBI Taxonomy" id="2038154"/>
    <lineage>
        <taxon>Eukaryota</taxon>
        <taxon>Metazoa</taxon>
        <taxon>Ecdysozoa</taxon>
        <taxon>Arthropoda</taxon>
        <taxon>Hexapoda</taxon>
        <taxon>Insecta</taxon>
        <taxon>Pterygota</taxon>
        <taxon>Neoptera</taxon>
        <taxon>Endopterygota</taxon>
        <taxon>Coleoptera</taxon>
        <taxon>Polyphaga</taxon>
        <taxon>Elateriformia</taxon>
        <taxon>Elateroidea</taxon>
        <taxon>Elateridae</taxon>
        <taxon>Agrypninae</taxon>
        <taxon>Pyrophorini</taxon>
        <taxon>Ignelater</taxon>
    </lineage>
</organism>
<evidence type="ECO:0000313" key="18">
    <source>
        <dbReference type="EMBL" id="KAF2885098.1"/>
    </source>
</evidence>
<feature type="coiled-coil region" evidence="16">
    <location>
        <begin position="246"/>
        <end position="285"/>
    </location>
</feature>
<keyword evidence="10 15" id="KW-0560">Oxidoreductase</keyword>
<evidence type="ECO:0000313" key="19">
    <source>
        <dbReference type="Proteomes" id="UP000801492"/>
    </source>
</evidence>
<dbReference type="AlphaFoldDB" id="A0A8K0CD54"/>
<dbReference type="PRINTS" id="PR00385">
    <property type="entry name" value="P450"/>
</dbReference>
<dbReference type="InterPro" id="IPR001128">
    <property type="entry name" value="Cyt_P450"/>
</dbReference>
<proteinExistence type="inferred from homology"/>
<reference evidence="18" key="1">
    <citation type="submission" date="2019-08" db="EMBL/GenBank/DDBJ databases">
        <title>The genome of the North American firefly Photinus pyralis.</title>
        <authorList>
            <consortium name="Photinus pyralis genome working group"/>
            <person name="Fallon T.R."/>
            <person name="Sander Lower S.E."/>
            <person name="Weng J.-K."/>
        </authorList>
    </citation>
    <scope>NUCLEOTIDE SEQUENCE</scope>
    <source>
        <strain evidence="18">TRF0915ILg1</strain>
        <tissue evidence="18">Whole body</tissue>
    </source>
</reference>
<comment type="function">
    <text evidence="2">May be involved in the metabolism of insect hormones and in the breakdown of synthetic insecticides.</text>
</comment>
<gene>
    <name evidence="18" type="ORF">ILUMI_21101</name>
</gene>
<dbReference type="InterPro" id="IPR036396">
    <property type="entry name" value="Cyt_P450_sf"/>
</dbReference>
<dbReference type="GO" id="GO:0016705">
    <property type="term" value="F:oxidoreductase activity, acting on paired donors, with incorporation or reduction of molecular oxygen"/>
    <property type="evidence" value="ECO:0007669"/>
    <property type="project" value="InterPro"/>
</dbReference>
<evidence type="ECO:0000256" key="17">
    <source>
        <dbReference type="SAM" id="Phobius"/>
    </source>
</evidence>
<protein>
    <recommendedName>
        <fullName evidence="20">Cytochrome P450</fullName>
    </recommendedName>
</protein>
<dbReference type="InterPro" id="IPR002401">
    <property type="entry name" value="Cyt_P450_E_grp-I"/>
</dbReference>
<feature type="transmembrane region" description="Helical" evidence="17">
    <location>
        <begin position="20"/>
        <end position="39"/>
    </location>
</feature>
<evidence type="ECO:0000256" key="1">
    <source>
        <dbReference type="ARBA" id="ARBA00001971"/>
    </source>
</evidence>
<keyword evidence="19" id="KW-1185">Reference proteome</keyword>
<keyword evidence="12 15" id="KW-0503">Monooxygenase</keyword>
<dbReference type="SUPFAM" id="SSF48264">
    <property type="entry name" value="Cytochrome P450"/>
    <property type="match status" value="1"/>
</dbReference>
<dbReference type="PRINTS" id="PR00463">
    <property type="entry name" value="EP450I"/>
</dbReference>
<keyword evidence="9" id="KW-0492">Microsome</keyword>
<evidence type="ECO:0000256" key="7">
    <source>
        <dbReference type="ARBA" id="ARBA00022723"/>
    </source>
</evidence>
<evidence type="ECO:0000256" key="9">
    <source>
        <dbReference type="ARBA" id="ARBA00022848"/>
    </source>
</evidence>
<feature type="binding site" description="axial binding residue" evidence="14">
    <location>
        <position position="466"/>
    </location>
    <ligand>
        <name>heme</name>
        <dbReference type="ChEBI" id="CHEBI:30413"/>
    </ligand>
    <ligandPart>
        <name>Fe</name>
        <dbReference type="ChEBI" id="CHEBI:18248"/>
    </ligandPart>
</feature>
<dbReference type="Pfam" id="PF00067">
    <property type="entry name" value="p450"/>
    <property type="match status" value="1"/>
</dbReference>
<dbReference type="Proteomes" id="UP000801492">
    <property type="component" value="Unassembled WGS sequence"/>
</dbReference>
<evidence type="ECO:0000256" key="2">
    <source>
        <dbReference type="ARBA" id="ARBA00003690"/>
    </source>
</evidence>
<dbReference type="OrthoDB" id="1470350at2759"/>
<evidence type="ECO:0008006" key="20">
    <source>
        <dbReference type="Google" id="ProtNLM"/>
    </source>
</evidence>
<evidence type="ECO:0000256" key="13">
    <source>
        <dbReference type="ARBA" id="ARBA00023136"/>
    </source>
</evidence>
<sequence length="521" mass="59746">MKETTTGILKESKLAETLTQNIYVTLVFILIFNFIVWYGQYHWRRRKLYVAAAKANGPLALPFVGNAFDLVGSNFFSRAMKIATVYKSPLRVWLGQKLIFVVTRPDEVEIIVNSPCSLEKDDVIQPIDVILNNGLLTAAVPKWKRHRKIIMPTFNQKVLNGFIEIFAEQSEILAKQLENEVGKGTFDVIHYVRRCTLDIICETAMGVTVNAQTTDVVYMEWISRALEIAFLRMYVVWYKPDFIFNLTPLKKELDDLERKLRNFTNSVVKQKRAAYQKKMKEARERPEALLEEDSGKRNSFLQQLIELSEKGANFTDEELGGEVDTFMNAGSETTGSMSSFAFIMLAMFPEIQDKVYEEVIKVVGPDRLIEYTDLGKLVYLERVIKEALRLFPAGALITRSVAKDLQLKNYTIPAGSSIIILIIGLHTSSEFWPDPMKFDPDRFLSEEVSKRHPYSWIPFSSGPRNCAGLKFAMQAMKTLIATIVRKYRLSTEYKTIEEIKLRCDFVIKPVEGYKLALELRE</sequence>
<comment type="subcellular location">
    <subcellularLocation>
        <location evidence="4">Endoplasmic reticulum membrane</location>
        <topology evidence="4">Peripheral membrane protein</topology>
    </subcellularLocation>
    <subcellularLocation>
        <location evidence="3">Microsome membrane</location>
        <topology evidence="3">Peripheral membrane protein</topology>
    </subcellularLocation>
</comment>
<evidence type="ECO:0000256" key="5">
    <source>
        <dbReference type="ARBA" id="ARBA00010617"/>
    </source>
</evidence>
<evidence type="ECO:0000256" key="8">
    <source>
        <dbReference type="ARBA" id="ARBA00022824"/>
    </source>
</evidence>
<keyword evidence="7 14" id="KW-0479">Metal-binding</keyword>
<dbReference type="InterPro" id="IPR050196">
    <property type="entry name" value="Cytochrome_P450_Monoox"/>
</dbReference>
<comment type="caution">
    <text evidence="18">The sequence shown here is derived from an EMBL/GenBank/DDBJ whole genome shotgun (WGS) entry which is preliminary data.</text>
</comment>
<accession>A0A8K0CD54</accession>
<dbReference type="PANTHER" id="PTHR24291:SF189">
    <property type="entry name" value="CYTOCHROME P450 4C3-RELATED"/>
    <property type="match status" value="1"/>
</dbReference>
<evidence type="ECO:0000256" key="14">
    <source>
        <dbReference type="PIRSR" id="PIRSR602401-1"/>
    </source>
</evidence>
<evidence type="ECO:0000256" key="16">
    <source>
        <dbReference type="SAM" id="Coils"/>
    </source>
</evidence>
<keyword evidence="6 14" id="KW-0349">Heme</keyword>
<evidence type="ECO:0000256" key="3">
    <source>
        <dbReference type="ARBA" id="ARBA00004174"/>
    </source>
</evidence>
<dbReference type="GO" id="GO:0005789">
    <property type="term" value="C:endoplasmic reticulum membrane"/>
    <property type="evidence" value="ECO:0007669"/>
    <property type="project" value="UniProtKB-SubCell"/>
</dbReference>
<evidence type="ECO:0000256" key="15">
    <source>
        <dbReference type="RuleBase" id="RU000461"/>
    </source>
</evidence>
<dbReference type="Gene3D" id="1.10.630.10">
    <property type="entry name" value="Cytochrome P450"/>
    <property type="match status" value="1"/>
</dbReference>
<dbReference type="GO" id="GO:0004497">
    <property type="term" value="F:monooxygenase activity"/>
    <property type="evidence" value="ECO:0007669"/>
    <property type="project" value="UniProtKB-KW"/>
</dbReference>
<keyword evidence="16" id="KW-0175">Coiled coil</keyword>
<evidence type="ECO:0000256" key="11">
    <source>
        <dbReference type="ARBA" id="ARBA00023004"/>
    </source>
</evidence>
<keyword evidence="11 14" id="KW-0408">Iron</keyword>
<keyword evidence="8" id="KW-0256">Endoplasmic reticulum</keyword>
<evidence type="ECO:0000256" key="6">
    <source>
        <dbReference type="ARBA" id="ARBA00022617"/>
    </source>
</evidence>